<dbReference type="KEGG" id="mym:A176_001603"/>
<keyword evidence="2" id="KW-1185">Reference proteome</keyword>
<dbReference type="Proteomes" id="UP000009026">
    <property type="component" value="Chromosome"/>
</dbReference>
<dbReference type="eggNOG" id="COG4430">
    <property type="taxonomic scope" value="Bacteria"/>
</dbReference>
<evidence type="ECO:0000313" key="2">
    <source>
        <dbReference type="Proteomes" id="UP000009026"/>
    </source>
</evidence>
<dbReference type="EMBL" id="CP012109">
    <property type="protein sequence ID" value="AKQ64691.1"/>
    <property type="molecule type" value="Genomic_DNA"/>
</dbReference>
<dbReference type="Pfam" id="PF13376">
    <property type="entry name" value="OmdA"/>
    <property type="match status" value="1"/>
</dbReference>
<protein>
    <submittedName>
        <fullName evidence="1">Uncharacterized protein</fullName>
    </submittedName>
</protein>
<reference evidence="1 2" key="1">
    <citation type="journal article" date="2016" name="PLoS ONE">
        <title>Complete Genome Sequence and Comparative Genomics of a Novel Myxobacterium Myxococcus hansupus.</title>
        <authorList>
            <person name="Sharma G."/>
            <person name="Narwani T."/>
            <person name="Subramanian S."/>
        </authorList>
    </citation>
    <scope>NUCLEOTIDE SEQUENCE [LARGE SCALE GENOMIC DNA]</scope>
    <source>
        <strain evidence="2">mixupus</strain>
    </source>
</reference>
<evidence type="ECO:0000313" key="1">
    <source>
        <dbReference type="EMBL" id="AKQ64691.1"/>
    </source>
</evidence>
<dbReference type="STRING" id="1297742.A176_001603"/>
<sequence length="71" mass="8147">MPAQVRAALVERGLMDAYKARPPYQQNDYLGWIARAKLEATRLKRLNQMLEELAGGTRYMNMAWSGGRKPH</sequence>
<proteinExistence type="predicted"/>
<dbReference type="PATRIC" id="fig|1297742.4.peg.1619"/>
<gene>
    <name evidence="1" type="ORF">A176_001603</name>
</gene>
<name>A0A0H4WMQ4_9BACT</name>
<dbReference type="AlphaFoldDB" id="A0A0H4WMQ4"/>
<accession>A0A0H4WMQ4</accession>
<organism evidence="1 2">
    <name type="scientific">Pseudomyxococcus hansupus</name>
    <dbReference type="NCBI Taxonomy" id="1297742"/>
    <lineage>
        <taxon>Bacteria</taxon>
        <taxon>Pseudomonadati</taxon>
        <taxon>Myxococcota</taxon>
        <taxon>Myxococcia</taxon>
        <taxon>Myxococcales</taxon>
        <taxon>Cystobacterineae</taxon>
        <taxon>Myxococcaceae</taxon>
        <taxon>Pseudomyxococcus</taxon>
    </lineage>
</organism>